<proteinExistence type="predicted"/>
<evidence type="ECO:0000313" key="2">
    <source>
        <dbReference type="Proteomes" id="UP000187735"/>
    </source>
</evidence>
<accession>A0A1P8WAF8</accession>
<organism evidence="1 2">
    <name type="scientific">Fuerstiella marisgermanici</name>
    <dbReference type="NCBI Taxonomy" id="1891926"/>
    <lineage>
        <taxon>Bacteria</taxon>
        <taxon>Pseudomonadati</taxon>
        <taxon>Planctomycetota</taxon>
        <taxon>Planctomycetia</taxon>
        <taxon>Planctomycetales</taxon>
        <taxon>Planctomycetaceae</taxon>
        <taxon>Fuerstiella</taxon>
    </lineage>
</organism>
<dbReference type="KEGG" id="fmr:Fuma_00648"/>
<protein>
    <submittedName>
        <fullName evidence="1">Uncharacterized protein</fullName>
    </submittedName>
</protein>
<keyword evidence="2" id="KW-1185">Reference proteome</keyword>
<evidence type="ECO:0000313" key="1">
    <source>
        <dbReference type="EMBL" id="APZ91062.1"/>
    </source>
</evidence>
<dbReference type="Proteomes" id="UP000187735">
    <property type="component" value="Chromosome"/>
</dbReference>
<sequence length="87" mass="9450">MRANSKSIVALNRSFLRTSIIWSFASNGDCHSVVEGPDREHGPTFAGHYNSEVSKLMLSIRCLFTFPTVASAGSKSAKFTPSVTELV</sequence>
<dbReference type="EMBL" id="CP017641">
    <property type="protein sequence ID" value="APZ91062.1"/>
    <property type="molecule type" value="Genomic_DNA"/>
</dbReference>
<dbReference type="AlphaFoldDB" id="A0A1P8WAF8"/>
<reference evidence="1 2" key="1">
    <citation type="journal article" date="2016" name="Front. Microbiol.">
        <title>Fuerstia marisgermanicae gen. nov., sp. nov., an Unusual Member of the Phylum Planctomycetes from the German Wadden Sea.</title>
        <authorList>
            <person name="Kohn T."/>
            <person name="Heuer A."/>
            <person name="Jogler M."/>
            <person name="Vollmers J."/>
            <person name="Boedeker C."/>
            <person name="Bunk B."/>
            <person name="Rast P."/>
            <person name="Borchert D."/>
            <person name="Glockner I."/>
            <person name="Freese H.M."/>
            <person name="Klenk H.P."/>
            <person name="Overmann J."/>
            <person name="Kaster A.K."/>
            <person name="Rohde M."/>
            <person name="Wiegand S."/>
            <person name="Jogler C."/>
        </authorList>
    </citation>
    <scope>NUCLEOTIDE SEQUENCE [LARGE SCALE GENOMIC DNA]</scope>
    <source>
        <strain evidence="1 2">NH11</strain>
    </source>
</reference>
<name>A0A1P8WAF8_9PLAN</name>
<gene>
    <name evidence="1" type="ORF">Fuma_00648</name>
</gene>